<dbReference type="SUPFAM" id="SSF56601">
    <property type="entry name" value="beta-lactamase/transpeptidase-like"/>
    <property type="match status" value="1"/>
</dbReference>
<dbReference type="InterPro" id="IPR050396">
    <property type="entry name" value="Glycosyltr_51/Transpeptidase"/>
</dbReference>
<reference evidence="13 14" key="1">
    <citation type="submission" date="2024-10" db="EMBL/GenBank/DDBJ databases">
        <title>The Natural Products Discovery Center: Release of the First 8490 Sequenced Strains for Exploring Actinobacteria Biosynthetic Diversity.</title>
        <authorList>
            <person name="Kalkreuter E."/>
            <person name="Kautsar S.A."/>
            <person name="Yang D."/>
            <person name="Bader C.D."/>
            <person name="Teijaro C.N."/>
            <person name="Fluegel L."/>
            <person name="Davis C.M."/>
            <person name="Simpson J.R."/>
            <person name="Lauterbach L."/>
            <person name="Steele A.D."/>
            <person name="Gui C."/>
            <person name="Meng S."/>
            <person name="Li G."/>
            <person name="Viehrig K."/>
            <person name="Ye F."/>
            <person name="Su P."/>
            <person name="Kiefer A.F."/>
            <person name="Nichols A."/>
            <person name="Cepeda A.J."/>
            <person name="Yan W."/>
            <person name="Fan B."/>
            <person name="Jiang Y."/>
            <person name="Adhikari A."/>
            <person name="Zheng C.-J."/>
            <person name="Schuster L."/>
            <person name="Cowan T.M."/>
            <person name="Smanski M.J."/>
            <person name="Chevrette M.G."/>
            <person name="De Carvalho L.P.S."/>
            <person name="Shen B."/>
        </authorList>
    </citation>
    <scope>NUCLEOTIDE SEQUENCE [LARGE SCALE GENOMIC DNA]</scope>
    <source>
        <strain evidence="13 14">NPDC006488</strain>
    </source>
</reference>
<dbReference type="InterPro" id="IPR001264">
    <property type="entry name" value="Glyco_trans_51"/>
</dbReference>
<evidence type="ECO:0000256" key="4">
    <source>
        <dbReference type="ARBA" id="ARBA00022679"/>
    </source>
</evidence>
<dbReference type="Gene3D" id="3.40.710.10">
    <property type="entry name" value="DD-peptidase/beta-lactamase superfamily"/>
    <property type="match status" value="1"/>
</dbReference>
<dbReference type="InterPro" id="IPR023346">
    <property type="entry name" value="Lysozyme-like_dom_sf"/>
</dbReference>
<gene>
    <name evidence="13" type="ORF">ACFYNQ_30270</name>
</gene>
<feature type="domain" description="Glycosyl transferase family 51" evidence="12">
    <location>
        <begin position="87"/>
        <end position="260"/>
    </location>
</feature>
<evidence type="ECO:0000256" key="1">
    <source>
        <dbReference type="ARBA" id="ARBA00022645"/>
    </source>
</evidence>
<feature type="domain" description="Penicillin-binding protein transpeptidase" evidence="11">
    <location>
        <begin position="461"/>
        <end position="586"/>
    </location>
</feature>
<dbReference type="PANTHER" id="PTHR32282:SF34">
    <property type="entry name" value="PENICILLIN-BINDING PROTEIN 1A"/>
    <property type="match status" value="1"/>
</dbReference>
<feature type="region of interest" description="Disordered" evidence="9">
    <location>
        <begin position="1"/>
        <end position="26"/>
    </location>
</feature>
<keyword evidence="3 13" id="KW-0328">Glycosyltransferase</keyword>
<keyword evidence="10" id="KW-0812">Transmembrane</keyword>
<dbReference type="PANTHER" id="PTHR32282">
    <property type="entry name" value="BINDING PROTEIN TRANSPEPTIDASE, PUTATIVE-RELATED"/>
    <property type="match status" value="1"/>
</dbReference>
<evidence type="ECO:0000259" key="12">
    <source>
        <dbReference type="Pfam" id="PF00912"/>
    </source>
</evidence>
<sequence length="634" mass="68207">MHKPSPPTRTPRAARSGRGRLLDHPRRGRKGLRRLLPSWRQLLGGFLLSVGSLCGLFAYGYAQVSIPDENAAARQEANVYYWADGSQMTAVGAVNRQIVPLSQIPVPMRNAVVAAENASFYSDPGVSFTGELRAVVNMAKGQDVQGGSTITQQYVKNTYLSQDQTYTRKIKEFFIALKLSRTKSKDLILQGYLNSSWFGRQAYGIQAAAYAYYGIPAKDLDPGQAALLAATLKGAEQYDPSLSAANHARAVARWSWILDREVASGLMPQAERNKYRTFPEPRKQSVATSMSGQTGYLVNVANVYLTKRTGLADKDLARGGYRIHTTFEKDKVRRLEQAVKDVTGQGLDPKHRAADRYAEVGAATVRPRDGAVLALYGGSDATQHFTDNADTSGVPAGSVFKPFALAALVDGVRGPHPLRWPVTTPPPGIADMQSALVTSAHAPFVQLGKSIGWVWIRNAAVKAGLLKSSMAPLEQTFPIGTSTPSAIRTADAYATFANSGKQNDPYSVTAVLRHGKPVAGLQHPDARTAFTPGVAATVDKVLQDVASRNGSQKIVPGSASVATGADDPAKSAWFVGYTHDQSTAITLFRNKPGTAPLLSLKDTGGTGSLHGNVLPPRIWARFMGYAGDFALNRR</sequence>
<evidence type="ECO:0000256" key="6">
    <source>
        <dbReference type="ARBA" id="ARBA00023268"/>
    </source>
</evidence>
<keyword evidence="10" id="KW-1133">Transmembrane helix</keyword>
<evidence type="ECO:0000259" key="11">
    <source>
        <dbReference type="Pfam" id="PF00905"/>
    </source>
</evidence>
<dbReference type="Pfam" id="PF00912">
    <property type="entry name" value="Transgly"/>
    <property type="match status" value="1"/>
</dbReference>
<comment type="catalytic activity">
    <reaction evidence="8">
        <text>[GlcNAc-(1-&gt;4)-Mur2Ac(oyl-L-Ala-gamma-D-Glu-L-Lys-D-Ala-D-Ala)](n)-di-trans,octa-cis-undecaprenyl diphosphate + beta-D-GlcNAc-(1-&gt;4)-Mur2Ac(oyl-L-Ala-gamma-D-Glu-L-Lys-D-Ala-D-Ala)-di-trans,octa-cis-undecaprenyl diphosphate = [GlcNAc-(1-&gt;4)-Mur2Ac(oyl-L-Ala-gamma-D-Glu-L-Lys-D-Ala-D-Ala)](n+1)-di-trans,octa-cis-undecaprenyl diphosphate + di-trans,octa-cis-undecaprenyl diphosphate + H(+)</text>
        <dbReference type="Rhea" id="RHEA:23708"/>
        <dbReference type="Rhea" id="RHEA-COMP:9602"/>
        <dbReference type="Rhea" id="RHEA-COMP:9603"/>
        <dbReference type="ChEBI" id="CHEBI:15378"/>
        <dbReference type="ChEBI" id="CHEBI:58405"/>
        <dbReference type="ChEBI" id="CHEBI:60033"/>
        <dbReference type="ChEBI" id="CHEBI:78435"/>
        <dbReference type="EC" id="2.4.99.28"/>
    </reaction>
</comment>
<dbReference type="RefSeq" id="WP_388110998.1">
    <property type="nucleotide sequence ID" value="NZ_JBIAHM010000011.1"/>
</dbReference>
<evidence type="ECO:0000313" key="14">
    <source>
        <dbReference type="Proteomes" id="UP001601303"/>
    </source>
</evidence>
<dbReference type="InterPro" id="IPR012338">
    <property type="entry name" value="Beta-lactam/transpept-like"/>
</dbReference>
<dbReference type="Gene3D" id="1.10.3810.10">
    <property type="entry name" value="Biosynthetic peptidoglycan transglycosylase-like"/>
    <property type="match status" value="1"/>
</dbReference>
<evidence type="ECO:0000256" key="7">
    <source>
        <dbReference type="ARBA" id="ARBA00034000"/>
    </source>
</evidence>
<keyword evidence="5" id="KW-0378">Hydrolase</keyword>
<feature type="transmembrane region" description="Helical" evidence="10">
    <location>
        <begin position="42"/>
        <end position="62"/>
    </location>
</feature>
<keyword evidence="10" id="KW-0472">Membrane</keyword>
<evidence type="ECO:0000256" key="2">
    <source>
        <dbReference type="ARBA" id="ARBA00022670"/>
    </source>
</evidence>
<organism evidence="13 14">
    <name type="scientific">Streptomyces hokutonensis</name>
    <dbReference type="NCBI Taxonomy" id="1306990"/>
    <lineage>
        <taxon>Bacteria</taxon>
        <taxon>Bacillati</taxon>
        <taxon>Actinomycetota</taxon>
        <taxon>Actinomycetes</taxon>
        <taxon>Kitasatosporales</taxon>
        <taxon>Streptomycetaceae</taxon>
        <taxon>Streptomyces</taxon>
    </lineage>
</organism>
<comment type="catalytic activity">
    <reaction evidence="7">
        <text>Preferential cleavage: (Ac)2-L-Lys-D-Ala-|-D-Ala. Also transpeptidation of peptidyl-alanyl moieties that are N-acyl substituents of D-alanine.</text>
        <dbReference type="EC" id="3.4.16.4"/>
    </reaction>
</comment>
<dbReference type="EC" id="2.4.-.-" evidence="13"/>
<protein>
    <submittedName>
        <fullName evidence="13">Transglycosylase domain-containing protein</fullName>
        <ecNumber evidence="13">2.4.-.-</ecNumber>
    </submittedName>
</protein>
<keyword evidence="4 13" id="KW-0808">Transferase</keyword>
<evidence type="ECO:0000256" key="3">
    <source>
        <dbReference type="ARBA" id="ARBA00022676"/>
    </source>
</evidence>
<keyword evidence="1" id="KW-0121">Carboxypeptidase</keyword>
<evidence type="ECO:0000256" key="8">
    <source>
        <dbReference type="ARBA" id="ARBA00049902"/>
    </source>
</evidence>
<dbReference type="EMBL" id="JBIAHM010000011">
    <property type="protein sequence ID" value="MFE9602835.1"/>
    <property type="molecule type" value="Genomic_DNA"/>
</dbReference>
<evidence type="ECO:0000256" key="10">
    <source>
        <dbReference type="SAM" id="Phobius"/>
    </source>
</evidence>
<evidence type="ECO:0000256" key="5">
    <source>
        <dbReference type="ARBA" id="ARBA00022801"/>
    </source>
</evidence>
<name>A0ABW6M9L0_9ACTN</name>
<dbReference type="InterPro" id="IPR001460">
    <property type="entry name" value="PCN-bd_Tpept"/>
</dbReference>
<comment type="caution">
    <text evidence="13">The sequence shown here is derived from an EMBL/GenBank/DDBJ whole genome shotgun (WGS) entry which is preliminary data.</text>
</comment>
<proteinExistence type="predicted"/>
<dbReference type="SUPFAM" id="SSF53955">
    <property type="entry name" value="Lysozyme-like"/>
    <property type="match status" value="1"/>
</dbReference>
<evidence type="ECO:0000256" key="9">
    <source>
        <dbReference type="SAM" id="MobiDB-lite"/>
    </source>
</evidence>
<dbReference type="GO" id="GO:0016757">
    <property type="term" value="F:glycosyltransferase activity"/>
    <property type="evidence" value="ECO:0007669"/>
    <property type="project" value="UniProtKB-KW"/>
</dbReference>
<keyword evidence="2" id="KW-0645">Protease</keyword>
<dbReference type="Pfam" id="PF00905">
    <property type="entry name" value="Transpeptidase"/>
    <property type="match status" value="1"/>
</dbReference>
<keyword evidence="14" id="KW-1185">Reference proteome</keyword>
<keyword evidence="6" id="KW-0511">Multifunctional enzyme</keyword>
<evidence type="ECO:0000313" key="13">
    <source>
        <dbReference type="EMBL" id="MFE9602835.1"/>
    </source>
</evidence>
<dbReference type="Proteomes" id="UP001601303">
    <property type="component" value="Unassembled WGS sequence"/>
</dbReference>
<dbReference type="InterPro" id="IPR036950">
    <property type="entry name" value="PBP_transglycosylase"/>
</dbReference>
<accession>A0ABW6M9L0</accession>